<reference evidence="2 3" key="1">
    <citation type="journal article" date="2016" name="Nat. Commun.">
        <title>Thousands of microbial genomes shed light on interconnected biogeochemical processes in an aquifer system.</title>
        <authorList>
            <person name="Anantharaman K."/>
            <person name="Brown C.T."/>
            <person name="Hug L.A."/>
            <person name="Sharon I."/>
            <person name="Castelle C.J."/>
            <person name="Probst A.J."/>
            <person name="Thomas B.C."/>
            <person name="Singh A."/>
            <person name="Wilkins M.J."/>
            <person name="Karaoz U."/>
            <person name="Brodie E.L."/>
            <person name="Williams K.H."/>
            <person name="Hubbard S.S."/>
            <person name="Banfield J.F."/>
        </authorList>
    </citation>
    <scope>NUCLEOTIDE SEQUENCE [LARGE SCALE GENOMIC DNA]</scope>
</reference>
<comment type="caution">
    <text evidence="2">The sequence shown here is derived from an EMBL/GenBank/DDBJ whole genome shotgun (WGS) entry which is preliminary data.</text>
</comment>
<sequence>MKLIYNNPKIKSRRQQLRKNQTDCESLLWKVLRNKQCNDYKFLRQYSVGYYILDFYCPELRLAIELDGGQHADEQKEYDQERTAYLLANDIRELRFWNNEVIENIDGIYDKILEYCPKN</sequence>
<evidence type="ECO:0000259" key="1">
    <source>
        <dbReference type="Pfam" id="PF04480"/>
    </source>
</evidence>
<keyword evidence="2" id="KW-0808">Transferase</keyword>
<dbReference type="EMBL" id="MFEY01000004">
    <property type="protein sequence ID" value="OGE90752.1"/>
    <property type="molecule type" value="Genomic_DNA"/>
</dbReference>
<gene>
    <name evidence="2" type="ORF">A3E29_01340</name>
</gene>
<dbReference type="Gene3D" id="3.40.960.10">
    <property type="entry name" value="VSR Endonuclease"/>
    <property type="match status" value="1"/>
</dbReference>
<dbReference type="InterPro" id="IPR007569">
    <property type="entry name" value="DUF559"/>
</dbReference>
<evidence type="ECO:0000313" key="2">
    <source>
        <dbReference type="EMBL" id="OGE90752.1"/>
    </source>
</evidence>
<dbReference type="CDD" id="cd01038">
    <property type="entry name" value="Endonuclease_DUF559"/>
    <property type="match status" value="1"/>
</dbReference>
<accession>A0A1F5PM62</accession>
<dbReference type="GO" id="GO:0008168">
    <property type="term" value="F:methyltransferase activity"/>
    <property type="evidence" value="ECO:0007669"/>
    <property type="project" value="UniProtKB-KW"/>
</dbReference>
<dbReference type="PANTHER" id="PTHR38590">
    <property type="entry name" value="BLL0828 PROTEIN"/>
    <property type="match status" value="1"/>
</dbReference>
<proteinExistence type="predicted"/>
<dbReference type="AlphaFoldDB" id="A0A1F5PM62"/>
<evidence type="ECO:0000313" key="3">
    <source>
        <dbReference type="Proteomes" id="UP000177682"/>
    </source>
</evidence>
<dbReference type="InterPro" id="IPR047216">
    <property type="entry name" value="Endonuclease_DUF559_bact"/>
</dbReference>
<protein>
    <submittedName>
        <fullName evidence="2">DNA-cytosine methyltransferase</fullName>
    </submittedName>
</protein>
<dbReference type="Proteomes" id="UP000177682">
    <property type="component" value="Unassembled WGS sequence"/>
</dbReference>
<dbReference type="InterPro" id="IPR011335">
    <property type="entry name" value="Restrct_endonuc-II-like"/>
</dbReference>
<dbReference type="GO" id="GO:0032259">
    <property type="term" value="P:methylation"/>
    <property type="evidence" value="ECO:0007669"/>
    <property type="project" value="UniProtKB-KW"/>
</dbReference>
<dbReference type="SUPFAM" id="SSF52980">
    <property type="entry name" value="Restriction endonuclease-like"/>
    <property type="match status" value="1"/>
</dbReference>
<dbReference type="Pfam" id="PF04480">
    <property type="entry name" value="DUF559"/>
    <property type="match status" value="1"/>
</dbReference>
<keyword evidence="2" id="KW-0489">Methyltransferase</keyword>
<feature type="domain" description="DUF559" evidence="1">
    <location>
        <begin position="10"/>
        <end position="116"/>
    </location>
</feature>
<name>A0A1F5PM62_9BACT</name>
<organism evidence="2 3">
    <name type="scientific">Candidatus Doudnabacteria bacterium RIFCSPHIGHO2_12_FULL_48_16</name>
    <dbReference type="NCBI Taxonomy" id="1817838"/>
    <lineage>
        <taxon>Bacteria</taxon>
        <taxon>Candidatus Doudnaibacteriota</taxon>
    </lineage>
</organism>
<dbReference type="PANTHER" id="PTHR38590:SF1">
    <property type="entry name" value="BLL0828 PROTEIN"/>
    <property type="match status" value="1"/>
</dbReference>